<protein>
    <submittedName>
        <fullName evidence="1">14723_t:CDS:1</fullName>
    </submittedName>
</protein>
<reference evidence="1" key="1">
    <citation type="submission" date="2021-06" db="EMBL/GenBank/DDBJ databases">
        <authorList>
            <person name="Kallberg Y."/>
            <person name="Tangrot J."/>
            <person name="Rosling A."/>
        </authorList>
    </citation>
    <scope>NUCLEOTIDE SEQUENCE</scope>
    <source>
        <strain evidence="1">CL551</strain>
    </source>
</reference>
<gene>
    <name evidence="1" type="ORF">AMORRO_LOCUS62</name>
</gene>
<comment type="caution">
    <text evidence="1">The sequence shown here is derived from an EMBL/GenBank/DDBJ whole genome shotgun (WGS) entry which is preliminary data.</text>
</comment>
<proteinExistence type="predicted"/>
<dbReference type="AlphaFoldDB" id="A0A9N8YPG1"/>
<organism evidence="1 2">
    <name type="scientific">Acaulospora morrowiae</name>
    <dbReference type="NCBI Taxonomy" id="94023"/>
    <lineage>
        <taxon>Eukaryota</taxon>
        <taxon>Fungi</taxon>
        <taxon>Fungi incertae sedis</taxon>
        <taxon>Mucoromycota</taxon>
        <taxon>Glomeromycotina</taxon>
        <taxon>Glomeromycetes</taxon>
        <taxon>Diversisporales</taxon>
        <taxon>Acaulosporaceae</taxon>
        <taxon>Acaulospora</taxon>
    </lineage>
</organism>
<evidence type="ECO:0000313" key="1">
    <source>
        <dbReference type="EMBL" id="CAG8438071.1"/>
    </source>
</evidence>
<accession>A0A9N8YPG1</accession>
<keyword evidence="2" id="KW-1185">Reference proteome</keyword>
<dbReference type="Proteomes" id="UP000789342">
    <property type="component" value="Unassembled WGS sequence"/>
</dbReference>
<name>A0A9N8YPG1_9GLOM</name>
<dbReference type="EMBL" id="CAJVPV010000011">
    <property type="protein sequence ID" value="CAG8438071.1"/>
    <property type="molecule type" value="Genomic_DNA"/>
</dbReference>
<evidence type="ECO:0000313" key="2">
    <source>
        <dbReference type="Proteomes" id="UP000789342"/>
    </source>
</evidence>
<sequence length="149" mass="17460">MKQGRTNPILMMHARKNTIRTNSTDSDSFTSTKTFLGVVFSLRLWRDLWRYLCEPLMDVNRFRDVGPCESHRRESTSGSTLFDLLHSESHNSWLKRLPSDITNPCRQMKEHGKPMYVEQGTCGVCIDYPEMLPVWDKKYHESQNTYSHS</sequence>